<proteinExistence type="predicted"/>
<name>A0ABR1DLU0_NECAM</name>
<evidence type="ECO:0000313" key="2">
    <source>
        <dbReference type="Proteomes" id="UP001303046"/>
    </source>
</evidence>
<protein>
    <submittedName>
        <fullName evidence="1">Uncharacterized protein</fullName>
    </submittedName>
</protein>
<dbReference type="EMBL" id="JAVFWL010000004">
    <property type="protein sequence ID" value="KAK6751427.1"/>
    <property type="molecule type" value="Genomic_DNA"/>
</dbReference>
<organism evidence="1 2">
    <name type="scientific">Necator americanus</name>
    <name type="common">Human hookworm</name>
    <dbReference type="NCBI Taxonomy" id="51031"/>
    <lineage>
        <taxon>Eukaryota</taxon>
        <taxon>Metazoa</taxon>
        <taxon>Ecdysozoa</taxon>
        <taxon>Nematoda</taxon>
        <taxon>Chromadorea</taxon>
        <taxon>Rhabditida</taxon>
        <taxon>Rhabditina</taxon>
        <taxon>Rhabditomorpha</taxon>
        <taxon>Strongyloidea</taxon>
        <taxon>Ancylostomatidae</taxon>
        <taxon>Bunostominae</taxon>
        <taxon>Necator</taxon>
    </lineage>
</organism>
<keyword evidence="2" id="KW-1185">Reference proteome</keyword>
<sequence>MDDRWMHNKANTAYTSQRNLLSMNDEWSGIHLSYVAPFAVGLLQGNYVEFYAFCSSEKGMQVSACGHYARVASIQCETVSVAINKPNNCSLTNLVLPSSRIKDALSNLRLDLAYCPTSETARPSVQGSEAVNMLEWQKDFPQTKQPCHAWETLPDDEPPLCIAVRHLHYEALNRRGGFASMSRLNFF</sequence>
<gene>
    <name evidence="1" type="primary">Necator_chrIV.g16348</name>
    <name evidence="1" type="ORF">RB195_003052</name>
</gene>
<reference evidence="1 2" key="1">
    <citation type="submission" date="2023-08" db="EMBL/GenBank/DDBJ databases">
        <title>A Necator americanus chromosomal reference genome.</title>
        <authorList>
            <person name="Ilik V."/>
            <person name="Petrzelkova K.J."/>
            <person name="Pardy F."/>
            <person name="Fuh T."/>
            <person name="Niatou-Singa F.S."/>
            <person name="Gouil Q."/>
            <person name="Baker L."/>
            <person name="Ritchie M.E."/>
            <person name="Jex A.R."/>
            <person name="Gazzola D."/>
            <person name="Li H."/>
            <person name="Toshio Fujiwara R."/>
            <person name="Zhan B."/>
            <person name="Aroian R.V."/>
            <person name="Pafco B."/>
            <person name="Schwarz E.M."/>
        </authorList>
    </citation>
    <scope>NUCLEOTIDE SEQUENCE [LARGE SCALE GENOMIC DNA]</scope>
    <source>
        <strain evidence="1 2">Aroian</strain>
        <tissue evidence="1">Whole animal</tissue>
    </source>
</reference>
<comment type="caution">
    <text evidence="1">The sequence shown here is derived from an EMBL/GenBank/DDBJ whole genome shotgun (WGS) entry which is preliminary data.</text>
</comment>
<dbReference type="Proteomes" id="UP001303046">
    <property type="component" value="Unassembled WGS sequence"/>
</dbReference>
<accession>A0ABR1DLU0</accession>
<evidence type="ECO:0000313" key="1">
    <source>
        <dbReference type="EMBL" id="KAK6751427.1"/>
    </source>
</evidence>